<keyword evidence="6" id="KW-1185">Reference proteome</keyword>
<keyword evidence="1" id="KW-0479">Metal-binding</keyword>
<gene>
    <name evidence="5" type="primary">HaOG207893</name>
    <name evidence="5" type="ORF">B5X24_HaOG207893</name>
</gene>
<evidence type="ECO:0000313" key="5">
    <source>
        <dbReference type="EMBL" id="PZC74416.1"/>
    </source>
</evidence>
<name>A0A2W1BNH1_HELAM</name>
<keyword evidence="3" id="KW-0862">Zinc</keyword>
<keyword evidence="2" id="KW-0863">Zinc-finger</keyword>
<accession>A0A2W1BNH1</accession>
<protein>
    <recommendedName>
        <fullName evidence="4">FLYWCH-type domain-containing protein</fullName>
    </recommendedName>
</protein>
<dbReference type="Pfam" id="PF04500">
    <property type="entry name" value="FLYWCH"/>
    <property type="match status" value="1"/>
</dbReference>
<proteinExistence type="predicted"/>
<dbReference type="Proteomes" id="UP000249218">
    <property type="component" value="Unassembled WGS sequence"/>
</dbReference>
<feature type="domain" description="FLYWCH-type" evidence="4">
    <location>
        <begin position="73"/>
        <end position="128"/>
    </location>
</feature>
<dbReference type="EMBL" id="KZ150051">
    <property type="protein sequence ID" value="PZC74416.1"/>
    <property type="molecule type" value="Genomic_DNA"/>
</dbReference>
<evidence type="ECO:0000256" key="1">
    <source>
        <dbReference type="ARBA" id="ARBA00022723"/>
    </source>
</evidence>
<sequence>MGAGRRIVAEHQVGLRTNSGFTIAMRSLHWLARTCGDNMIEVSGYQSESESETEITVTKKPKKTKATYITLVQGNKLLMFKGYSYSKNSKIRNGGYRYTCSRTLSEACKAYAHVSADDIVIKHTEHNHEPAKYIKVNNGRYIRINKN</sequence>
<reference evidence="5 6" key="1">
    <citation type="journal article" date="2017" name="BMC Biol.">
        <title>Genomic innovations, transcriptional plasticity and gene loss underlying the evolution and divergence of two highly polyphagous and invasive Helicoverpa pest species.</title>
        <authorList>
            <person name="Pearce S.L."/>
            <person name="Clarke D.F."/>
            <person name="East P.D."/>
            <person name="Elfekih S."/>
            <person name="Gordon K.H."/>
            <person name="Jermiin L.S."/>
            <person name="McGaughran A."/>
            <person name="Oakeshott J.G."/>
            <person name="Papanikolaou A."/>
            <person name="Perera O.P."/>
            <person name="Rane R.V."/>
            <person name="Richards S."/>
            <person name="Tay W.T."/>
            <person name="Walsh T.K."/>
            <person name="Anderson A."/>
            <person name="Anderson C.J."/>
            <person name="Asgari S."/>
            <person name="Board P.G."/>
            <person name="Bretschneider A."/>
            <person name="Campbell P.M."/>
            <person name="Chertemps T."/>
            <person name="Christeller J.T."/>
            <person name="Coppin C.W."/>
            <person name="Downes S.J."/>
            <person name="Duan G."/>
            <person name="Farnsworth C.A."/>
            <person name="Good R.T."/>
            <person name="Han L.B."/>
            <person name="Han Y.C."/>
            <person name="Hatje K."/>
            <person name="Horne I."/>
            <person name="Huang Y.P."/>
            <person name="Hughes D.S."/>
            <person name="Jacquin-Joly E."/>
            <person name="James W."/>
            <person name="Jhangiani S."/>
            <person name="Kollmar M."/>
            <person name="Kuwar S.S."/>
            <person name="Li S."/>
            <person name="Liu N.Y."/>
            <person name="Maibeche M.T."/>
            <person name="Miller J.R."/>
            <person name="Montagne N."/>
            <person name="Perry T."/>
            <person name="Qu J."/>
            <person name="Song S.V."/>
            <person name="Sutton G.G."/>
            <person name="Vogel H."/>
            <person name="Walenz B.P."/>
            <person name="Xu W."/>
            <person name="Zhang H.J."/>
            <person name="Zou Z."/>
            <person name="Batterham P."/>
            <person name="Edwards O.R."/>
            <person name="Feyereisen R."/>
            <person name="Gibbs R.A."/>
            <person name="Heckel D.G."/>
            <person name="McGrath A."/>
            <person name="Robin C."/>
            <person name="Scherer S.E."/>
            <person name="Worley K.C."/>
            <person name="Wu Y.D."/>
        </authorList>
    </citation>
    <scope>NUCLEOTIDE SEQUENCE [LARGE SCALE GENOMIC DNA]</scope>
    <source>
        <strain evidence="5">Harm_GR_Male_#8</strain>
        <tissue evidence="5">Whole organism</tissue>
    </source>
</reference>
<dbReference type="AlphaFoldDB" id="A0A2W1BNH1"/>
<dbReference type="GO" id="GO:0008270">
    <property type="term" value="F:zinc ion binding"/>
    <property type="evidence" value="ECO:0007669"/>
    <property type="project" value="UniProtKB-KW"/>
</dbReference>
<evidence type="ECO:0000259" key="4">
    <source>
        <dbReference type="Pfam" id="PF04500"/>
    </source>
</evidence>
<dbReference type="Gene3D" id="2.20.25.240">
    <property type="match status" value="1"/>
</dbReference>
<dbReference type="InterPro" id="IPR007588">
    <property type="entry name" value="Znf_FLYWCH"/>
</dbReference>
<evidence type="ECO:0000256" key="2">
    <source>
        <dbReference type="ARBA" id="ARBA00022771"/>
    </source>
</evidence>
<organism evidence="5 6">
    <name type="scientific">Helicoverpa armigera</name>
    <name type="common">Cotton bollworm</name>
    <name type="synonym">Heliothis armigera</name>
    <dbReference type="NCBI Taxonomy" id="29058"/>
    <lineage>
        <taxon>Eukaryota</taxon>
        <taxon>Metazoa</taxon>
        <taxon>Ecdysozoa</taxon>
        <taxon>Arthropoda</taxon>
        <taxon>Hexapoda</taxon>
        <taxon>Insecta</taxon>
        <taxon>Pterygota</taxon>
        <taxon>Neoptera</taxon>
        <taxon>Endopterygota</taxon>
        <taxon>Lepidoptera</taxon>
        <taxon>Glossata</taxon>
        <taxon>Ditrysia</taxon>
        <taxon>Noctuoidea</taxon>
        <taxon>Noctuidae</taxon>
        <taxon>Heliothinae</taxon>
        <taxon>Helicoverpa</taxon>
    </lineage>
</organism>
<evidence type="ECO:0000313" key="6">
    <source>
        <dbReference type="Proteomes" id="UP000249218"/>
    </source>
</evidence>
<evidence type="ECO:0000256" key="3">
    <source>
        <dbReference type="ARBA" id="ARBA00022833"/>
    </source>
</evidence>